<evidence type="ECO:0000313" key="2">
    <source>
        <dbReference type="Proteomes" id="UP000262802"/>
    </source>
</evidence>
<proteinExistence type="predicted"/>
<evidence type="ECO:0000313" key="1">
    <source>
        <dbReference type="EMBL" id="AYA35917.1"/>
    </source>
</evidence>
<gene>
    <name evidence="1" type="ORF">D3Y59_01930</name>
</gene>
<accession>A0A3B7RNV7</accession>
<dbReference type="RefSeq" id="WP_119443505.1">
    <property type="nucleotide sequence ID" value="NZ_CP032317.1"/>
</dbReference>
<dbReference type="OrthoDB" id="877227at2"/>
<name>A0A3B7RNV7_9BACT</name>
<dbReference type="AlphaFoldDB" id="A0A3B7RNV7"/>
<dbReference type="KEGG" id="hyh:D3Y59_01930"/>
<sequence>MLRLYALIFILQLPLTTIAQGLPGYVLKLSGDTVRGTITERRGRVYLRTANATAPQLVRPSQVKAYAVGANAPINSSVVRLASGADSVWFVLPQLIGPASLYTDASQSGMLLRPAANDTLYELSPGNWHVLFNRYLTGCATLKQTDARVLELPYSLFNVQRALTEYNTCVDKAWRLRQPSVSSAWQEGFAVRATGLFGLLGNKGQTNLLPQVGFEWTGRRASGLYASLQLDYSHLKAYSGVTKTTNNSNAPVEQREYSRAGMAAATTALGKRWGQPQRVGLHAGAGMGLSFMVHQFNEVQQRPAGSTGPFRVAESYHGGRGVAAHLDLTAGVHVPLGARRELRLQGWYRNLLLTGLGFAGVQVGYHWLR</sequence>
<protein>
    <submittedName>
        <fullName evidence="1">Uncharacterized protein</fullName>
    </submittedName>
</protein>
<dbReference type="EMBL" id="CP032317">
    <property type="protein sequence ID" value="AYA35917.1"/>
    <property type="molecule type" value="Genomic_DNA"/>
</dbReference>
<organism evidence="1 2">
    <name type="scientific">Hymenobacter oligotrophus</name>
    <dbReference type="NCBI Taxonomy" id="2319843"/>
    <lineage>
        <taxon>Bacteria</taxon>
        <taxon>Pseudomonadati</taxon>
        <taxon>Bacteroidota</taxon>
        <taxon>Cytophagia</taxon>
        <taxon>Cytophagales</taxon>
        <taxon>Hymenobacteraceae</taxon>
        <taxon>Hymenobacter</taxon>
    </lineage>
</organism>
<reference evidence="1 2" key="1">
    <citation type="submission" date="2018-09" db="EMBL/GenBank/DDBJ databases">
        <title>Hymenobacter medium sp. nov., isolated from R2A medium.</title>
        <authorList>
            <person name="Yingchao G."/>
        </authorList>
    </citation>
    <scope>NUCLEOTIDE SEQUENCE [LARGE SCALE GENOMIC DNA]</scope>
    <source>
        <strain evidence="2">sh-6</strain>
    </source>
</reference>
<dbReference type="Proteomes" id="UP000262802">
    <property type="component" value="Chromosome"/>
</dbReference>
<keyword evidence="2" id="KW-1185">Reference proteome</keyword>